<accession>A0A2C5WMS1</accession>
<sequence>MMSQYWNIPKLKRGVDLQVQSAYSDGDWQRVARLAAKHANMTDRQYHEILKVSVEAQMETPVSRYAAVAHAHKMLQEEIVIRDIESFELLDWATKDIAGENFFRQVIGPLRLRAVKSGKLNRMAMVKCFEACLRNWDLESAQQIAAYQDRSFKQDRFFTFWNIAVTFLLATSDQHAKEKRALYATLASRMALKANQDTAAAPKALALQEEEVLVYYTILSSQGSLKDWQDLLKNDTLGPVAQCRLGRKEPFLTALRVFEKFEDWPSVYQLTKAGITDPESTDSTWKPSVLASDWVLWQYCLKSARYVHEVNPGVIQEIRSLLEAASVESSAAIHRRTIAMAKILACFELGTPSASGSNLDAVACMTEMVQKLTIVVRFEDLRPLVQRMPTSDMDALLAAISNPLEDVSRPVAVVLKCALLGKLRFLIATCQQCPPDAFWAIARDACTNLRSLSQPHSETENSEISSLLKDMEISDAKNAKLELSPDFSILIAVTLINLSGLTPGNVCNSNFSYLLQAIAILENQLHITPKDHTVLILLVRLHILIGSAWRAKETWDVLDVKRTIVDSLAPLFLDRLSTISPVLVYNDRIVKTVLSYYETVFKTEMPKSIVEAIHARSYSSIIQIPKYIHSLKTSSTRAMGYLEKQRAHRAFTGKAEEWRMADIAVYSETIDFGPFPKLESSSVMPIYDTLSIGPKPSNTRTQLSILAEKFFSTLNCKPPSLYKPSPSAIVLDEVYVAEELSRLANMFGRYLSPDAADKLTPSEHTHYQVVALLTLFILSSCPPAAQAGAAKKPAVDAIIGALGDLVFTIEERLSSTSDTTEKALKFFSSLHDLWYIRDTANAIRVALDYITAFNGRQKPPKPPTKDVASNMKALATSSAAAMAKAKSWLASAKGVVTEPGFERKLVALAFAPAEDSDSGLTHAVRITAGLEGSPSATWARAIVSSWKTNIIGWEQMKW</sequence>
<dbReference type="InterPro" id="IPR019183">
    <property type="entry name" value="NAA25_NatB_aux_su"/>
</dbReference>
<comment type="caution">
    <text evidence="1">The sequence shown here is derived from an EMBL/GenBank/DDBJ whole genome shotgun (WGS) entry which is preliminary data.</text>
</comment>
<organism evidence="1 2">
    <name type="scientific">Ceratocystis fimbriata CBS 114723</name>
    <dbReference type="NCBI Taxonomy" id="1035309"/>
    <lineage>
        <taxon>Eukaryota</taxon>
        <taxon>Fungi</taxon>
        <taxon>Dikarya</taxon>
        <taxon>Ascomycota</taxon>
        <taxon>Pezizomycotina</taxon>
        <taxon>Sordariomycetes</taxon>
        <taxon>Hypocreomycetidae</taxon>
        <taxon>Microascales</taxon>
        <taxon>Ceratocystidaceae</taxon>
        <taxon>Ceratocystis</taxon>
    </lineage>
</organism>
<dbReference type="OrthoDB" id="1874341at2759"/>
<reference evidence="1 2" key="2">
    <citation type="journal article" date="2013" name="IMA Fungus">
        <title>IMA Genome-F 1: Ceratocystis fimbriata: Draft nuclear genome sequence for the plant pathogen, Ceratocystis fimbriata.</title>
        <authorList>
            <person name="Wilken P.M."/>
            <person name="Steenkamp E.T."/>
            <person name="Wingfield M.J."/>
            <person name="de Beer Z.W."/>
            <person name="Wingfield B.D."/>
        </authorList>
    </citation>
    <scope>NUCLEOTIDE SEQUENCE [LARGE SCALE GENOMIC DNA]</scope>
    <source>
        <strain evidence="1 2">CBS 114723</strain>
    </source>
</reference>
<proteinExistence type="predicted"/>
<reference evidence="1 2" key="1">
    <citation type="journal article" date="2013" name="Fungal Biol.">
        <title>Analysis of microsatellite markers in the genome of the plant pathogen Ceratocystis fimbriata.</title>
        <authorList>
            <person name="Simpson M.C."/>
            <person name="Wilken P.M."/>
            <person name="Coetzee M.P."/>
            <person name="Wingfield M.J."/>
            <person name="Wingfield B.D."/>
        </authorList>
    </citation>
    <scope>NUCLEOTIDE SEQUENCE [LARGE SCALE GENOMIC DNA]</scope>
    <source>
        <strain evidence="1 2">CBS 114723</strain>
    </source>
</reference>
<gene>
    <name evidence="1" type="ORF">CFIMG_006355RA</name>
</gene>
<evidence type="ECO:0000313" key="2">
    <source>
        <dbReference type="Proteomes" id="UP000222788"/>
    </source>
</evidence>
<dbReference type="Proteomes" id="UP000222788">
    <property type="component" value="Unassembled WGS sequence"/>
</dbReference>
<dbReference type="STRING" id="1035309.A0A2C5WMS1"/>
<evidence type="ECO:0000313" key="1">
    <source>
        <dbReference type="EMBL" id="PHH50208.1"/>
    </source>
</evidence>
<dbReference type="EMBL" id="APWK03000141">
    <property type="protein sequence ID" value="PHH50208.1"/>
    <property type="molecule type" value="Genomic_DNA"/>
</dbReference>
<keyword evidence="2" id="KW-1185">Reference proteome</keyword>
<name>A0A2C5WMS1_9PEZI</name>
<protein>
    <submittedName>
        <fullName evidence="1">Uncharacterized protein</fullName>
    </submittedName>
</protein>
<dbReference type="AlphaFoldDB" id="A0A2C5WMS1"/>
<dbReference type="Pfam" id="PF09797">
    <property type="entry name" value="NatB_MDM20"/>
    <property type="match status" value="1"/>
</dbReference>